<dbReference type="Gene3D" id="1.10.510.10">
    <property type="entry name" value="Transferase(Phosphotransferase) domain 1"/>
    <property type="match status" value="1"/>
</dbReference>
<protein>
    <recommendedName>
        <fullName evidence="2">Protein kinase domain-containing protein</fullName>
    </recommendedName>
</protein>
<dbReference type="SUPFAM" id="SSF56112">
    <property type="entry name" value="Protein kinase-like (PK-like)"/>
    <property type="match status" value="1"/>
</dbReference>
<dbReference type="PROSITE" id="PS00108">
    <property type="entry name" value="PROTEIN_KINASE_ST"/>
    <property type="match status" value="1"/>
</dbReference>
<feature type="region of interest" description="Disordered" evidence="1">
    <location>
        <begin position="586"/>
        <end position="614"/>
    </location>
</feature>
<dbReference type="PROSITE" id="PS50011">
    <property type="entry name" value="PROTEIN_KINASE_DOM"/>
    <property type="match status" value="1"/>
</dbReference>
<evidence type="ECO:0000313" key="3">
    <source>
        <dbReference type="EMBL" id="CAD8557846.1"/>
    </source>
</evidence>
<feature type="region of interest" description="Disordered" evidence="1">
    <location>
        <begin position="769"/>
        <end position="836"/>
    </location>
</feature>
<reference evidence="3" key="1">
    <citation type="submission" date="2021-01" db="EMBL/GenBank/DDBJ databases">
        <authorList>
            <person name="Corre E."/>
            <person name="Pelletier E."/>
            <person name="Niang G."/>
            <person name="Scheremetjew M."/>
            <person name="Finn R."/>
            <person name="Kale V."/>
            <person name="Holt S."/>
            <person name="Cochrane G."/>
            <person name="Meng A."/>
            <person name="Brown T."/>
            <person name="Cohen L."/>
        </authorList>
    </citation>
    <scope>NUCLEOTIDE SEQUENCE</scope>
    <source>
        <strain evidence="3">E4-10</strain>
    </source>
</reference>
<feature type="region of interest" description="Disordered" evidence="1">
    <location>
        <begin position="1629"/>
        <end position="1655"/>
    </location>
</feature>
<dbReference type="Pfam" id="PF00069">
    <property type="entry name" value="Pkinase"/>
    <property type="match status" value="1"/>
</dbReference>
<feature type="compositionally biased region" description="Basic and acidic residues" evidence="1">
    <location>
        <begin position="78"/>
        <end position="88"/>
    </location>
</feature>
<dbReference type="InterPro" id="IPR008271">
    <property type="entry name" value="Ser/Thr_kinase_AS"/>
</dbReference>
<feature type="region of interest" description="Disordered" evidence="1">
    <location>
        <begin position="629"/>
        <end position="743"/>
    </location>
</feature>
<sequence length="1764" mass="183087">MLSAVRHPCVLSFVGVVVDARLTAIVTEYCANGSMQALVIASRRLSERARKKWGSFGRKPSARGQQRSFGPGAGEQQRILDKHQRDRVGTGQLAPHGPPGAAVTPIAGPTGAMSAGSDQEQLGTAARRQGERREPADADTALGSPSAGRTPLPSEAAPQVQLLTQRGIDAHAGSASRQATPGGISRRAIGVAHWSALKAAPVSPLVPGSRTLGQGDAAAAQARVPTQHFHGLPKAEAAASSGVGAATGSLRSPASPSGAEASLATWPVPSRPCGAGLPVASLRRRIHWLLSVCRGLQYLHGIIPSAKIVHRDIKSDNVLLSSSYEAKIADLGFAREAHPVMSRCGTLAFTAPEILSGQRYDERVDLYSLGVVISEVVTGRKPYWDWQMAEVAKPYRAGQPRGTTNSSDTGGKQRLRVTHELMKSIVKGKARPSFAFERGLEDNVRGEFDVGLSPDGRLPLPGEPLKVSAGSVPPSTGVVPPLWRLQALAGIARACWASEADHRPAASLVASALDQLMRRSPDGTVPGVLAHQWVVSRLQLVSTAALALQDAALAAGHVCLSVPPSRSAAPSGTELVSAVSPSALLKRAPQSDAQASSGGQPRESNDGSLLRGADLHSSAGSAREFIQSPASGWASGSSKHVGQPLSPDTKVASPRAGARRLAEPRRSLQSQGRSRTSPAWALRRALAQDSQAAGVGVRAPPASSLRTDEQETGRLAERPLRSPSAGPGGGNLGLGGTQSGADHWGTIAPRRALSELSVIRGLLHGALRIASPRPGSDDSEPSAEAGSNSEPTQAEGHALRGHAHSAHSVAGASAAGRVASDPPGSTPQPVAGRQAAHCGLAGSHDSALAGPGEVEAPEVALRRFGLAAVGFRGSPQDGASRPLRSSRAPLLRGHAADQGTSDHGPDQARPLKPVVARACELDGNPGSEDRRPQQSQDGRALASHPVRGCDSQTAPPAARCASQFRSPRAGGRREGELPGRCHPLHSELGAAAAATRPRTTSPGAEEDSLPFGPKTVADLLGAPGQRLSAAGRRLDLAGLRLRECKLDPSPSMLFPGEWLGYVQLTSSLLSSFLSQVASNIAHGTETGAVIGTEGLVGPPRRFAAATQRFYVALRGVTLSEAKLQFEQWASGRAGRRMSSLLFVRATAMCAPAGSDMARFDTPGVAVAAPGVDPLSGVAERISPADGGKGSHGKLAAASSQRDLSPPSPRGCVPPKQDVMLVSADAMVCPRAVAAWVVGAAQVCHWHASAPMLSFLYLSTIVKESKLRVFPSPVNWRRMCLAALALAQWCIDRKPLQAALHRRYARRVQLGLALGAGIDDEDLAARRSPPAGGGAPRSAGQPHGSLRAHTPARPAVDRHSRHALAGGSAGSDAGAAAASVPEASSRAGPSQRGPSVQVSRHSSAHPQPAQSSTGNPHWSSKQLAARGSHSSDVSEDLPALAEMPESGSDDDVESLQASAREARRSGRGKAERSGKSAPTARLAMEPKDGSGGGSLSRRRSGTSGGRADMHVADPMAGAVAPAAALIGGTSGESPRRMSATEPAAAALERSSELASQASFGAQKQALHPKRSAANPEASLLMTLVAALLPPLRSKLVVSMKALSNFRREFEHLRETNRLALLAAVSEASLPGLESPDQHGRDPGIDGGDSERRSVLTAEEERRVAISEFGAVQQKVILDGMTRAQQRLVAKQRRRRVRREASGEGQHSASGRAKFAVSRAGSSRSPSLGQSWEGSALSLPSASNAWLPLMESSFADSQGLDSGTDV</sequence>
<feature type="compositionally biased region" description="Low complexity" evidence="1">
    <location>
        <begin position="1362"/>
        <end position="1386"/>
    </location>
</feature>
<feature type="compositionally biased region" description="Polar residues" evidence="1">
    <location>
        <begin position="667"/>
        <end position="677"/>
    </location>
</feature>
<dbReference type="GO" id="GO:0004674">
    <property type="term" value="F:protein serine/threonine kinase activity"/>
    <property type="evidence" value="ECO:0007669"/>
    <property type="project" value="TreeGrafter"/>
</dbReference>
<feature type="compositionally biased region" description="Low complexity" evidence="1">
    <location>
        <begin position="1325"/>
        <end position="1339"/>
    </location>
</feature>
<feature type="region of interest" description="Disordered" evidence="1">
    <location>
        <begin position="51"/>
        <end position="154"/>
    </location>
</feature>
<feature type="region of interest" description="Disordered" evidence="1">
    <location>
        <begin position="920"/>
        <end position="1011"/>
    </location>
</feature>
<feature type="compositionally biased region" description="Basic and acidic residues" evidence="1">
    <location>
        <begin position="1459"/>
        <end position="1473"/>
    </location>
</feature>
<feature type="compositionally biased region" description="Low complexity" evidence="1">
    <location>
        <begin position="806"/>
        <end position="820"/>
    </location>
</feature>
<feature type="region of interest" description="Disordered" evidence="1">
    <location>
        <begin position="1177"/>
        <end position="1209"/>
    </location>
</feature>
<evidence type="ECO:0000259" key="2">
    <source>
        <dbReference type="PROSITE" id="PS50011"/>
    </source>
</evidence>
<feature type="compositionally biased region" description="Low complexity" evidence="1">
    <location>
        <begin position="989"/>
        <end position="1003"/>
    </location>
</feature>
<dbReference type="GO" id="GO:0005524">
    <property type="term" value="F:ATP binding"/>
    <property type="evidence" value="ECO:0007669"/>
    <property type="project" value="InterPro"/>
</dbReference>
<feature type="domain" description="Protein kinase" evidence="2">
    <location>
        <begin position="1"/>
        <end position="534"/>
    </location>
</feature>
<feature type="region of interest" description="Disordered" evidence="1">
    <location>
        <begin position="1686"/>
        <end position="1733"/>
    </location>
</feature>
<name>A0A7S0JPA2_CAFRO</name>
<proteinExistence type="predicted"/>
<feature type="region of interest" description="Disordered" evidence="1">
    <location>
        <begin position="243"/>
        <end position="263"/>
    </location>
</feature>
<gene>
    <name evidence="3" type="ORF">CROE0942_LOCUS2180</name>
</gene>
<feature type="region of interest" description="Disordered" evidence="1">
    <location>
        <begin position="1322"/>
        <end position="1508"/>
    </location>
</feature>
<organism evidence="3">
    <name type="scientific">Cafeteria roenbergensis</name>
    <name type="common">Marine flagellate</name>
    <dbReference type="NCBI Taxonomy" id="33653"/>
    <lineage>
        <taxon>Eukaryota</taxon>
        <taxon>Sar</taxon>
        <taxon>Stramenopiles</taxon>
        <taxon>Bigyra</taxon>
        <taxon>Opalozoa</taxon>
        <taxon>Bicosoecida</taxon>
        <taxon>Cafeteriaceae</taxon>
        <taxon>Cafeteria</taxon>
    </lineage>
</organism>
<accession>A0A7S0JPA2</accession>
<feature type="compositionally biased region" description="Polar residues" evidence="1">
    <location>
        <begin position="629"/>
        <end position="640"/>
    </location>
</feature>
<feature type="compositionally biased region" description="Polar residues" evidence="1">
    <location>
        <begin position="1718"/>
        <end position="1733"/>
    </location>
</feature>
<feature type="compositionally biased region" description="Polar residues" evidence="1">
    <location>
        <begin position="1391"/>
        <end position="1421"/>
    </location>
</feature>
<dbReference type="InterPro" id="IPR000719">
    <property type="entry name" value="Prot_kinase_dom"/>
</dbReference>
<feature type="compositionally biased region" description="Gly residues" evidence="1">
    <location>
        <begin position="726"/>
        <end position="738"/>
    </location>
</feature>
<feature type="compositionally biased region" description="Basic and acidic residues" evidence="1">
    <location>
        <begin position="1634"/>
        <end position="1655"/>
    </location>
</feature>
<dbReference type="SMART" id="SM00220">
    <property type="entry name" value="S_TKc"/>
    <property type="match status" value="1"/>
</dbReference>
<evidence type="ECO:0000256" key="1">
    <source>
        <dbReference type="SAM" id="MobiDB-lite"/>
    </source>
</evidence>
<feature type="compositionally biased region" description="Basic and acidic residues" evidence="1">
    <location>
        <begin position="706"/>
        <end position="720"/>
    </location>
</feature>
<dbReference type="EMBL" id="HBET01003237">
    <property type="protein sequence ID" value="CAD8557846.1"/>
    <property type="molecule type" value="Transcribed_RNA"/>
</dbReference>
<dbReference type="InterPro" id="IPR051681">
    <property type="entry name" value="Ser/Thr_Kinases-Pseudokinases"/>
</dbReference>
<dbReference type="InterPro" id="IPR011009">
    <property type="entry name" value="Kinase-like_dom_sf"/>
</dbReference>
<dbReference type="PANTHER" id="PTHR44329">
    <property type="entry name" value="SERINE/THREONINE-PROTEIN KINASE TNNI3K-RELATED"/>
    <property type="match status" value="1"/>
</dbReference>